<dbReference type="SMART" id="SM01167">
    <property type="entry name" value="DUF1900"/>
    <property type="match status" value="1"/>
</dbReference>
<dbReference type="Gene3D" id="2.130.10.10">
    <property type="entry name" value="YVTN repeat-like/Quinoprotein amine dehydrogenase"/>
    <property type="match status" value="1"/>
</dbReference>
<dbReference type="Pfam" id="PF00400">
    <property type="entry name" value="WD40"/>
    <property type="match status" value="2"/>
</dbReference>
<keyword evidence="7" id="KW-1185">Reference proteome</keyword>
<evidence type="ECO:0000313" key="7">
    <source>
        <dbReference type="Proteomes" id="UP001217089"/>
    </source>
</evidence>
<organism evidence="6 7">
    <name type="scientific">Tegillarca granosa</name>
    <name type="common">Malaysian cockle</name>
    <name type="synonym">Anadara granosa</name>
    <dbReference type="NCBI Taxonomy" id="220873"/>
    <lineage>
        <taxon>Eukaryota</taxon>
        <taxon>Metazoa</taxon>
        <taxon>Spiralia</taxon>
        <taxon>Lophotrochozoa</taxon>
        <taxon>Mollusca</taxon>
        <taxon>Bivalvia</taxon>
        <taxon>Autobranchia</taxon>
        <taxon>Pteriomorphia</taxon>
        <taxon>Arcoida</taxon>
        <taxon>Arcoidea</taxon>
        <taxon>Arcidae</taxon>
        <taxon>Tegillarca</taxon>
    </lineage>
</organism>
<evidence type="ECO:0000256" key="2">
    <source>
        <dbReference type="ARBA" id="ARBA00022737"/>
    </source>
</evidence>
<dbReference type="SMART" id="SM01166">
    <property type="entry name" value="DUF1899"/>
    <property type="match status" value="1"/>
</dbReference>
<evidence type="ECO:0000259" key="5">
    <source>
        <dbReference type="SMART" id="SM01166"/>
    </source>
</evidence>
<dbReference type="InterPro" id="IPR001680">
    <property type="entry name" value="WD40_rpt"/>
</dbReference>
<reference evidence="6 7" key="1">
    <citation type="submission" date="2022-12" db="EMBL/GenBank/DDBJ databases">
        <title>Chromosome-level genome of Tegillarca granosa.</title>
        <authorList>
            <person name="Kim J."/>
        </authorList>
    </citation>
    <scope>NUCLEOTIDE SEQUENCE [LARGE SCALE GENOMIC DNA]</scope>
    <source>
        <strain evidence="6">Teg-2019</strain>
        <tissue evidence="6">Adductor muscle</tissue>
    </source>
</reference>
<feature type="repeat" description="WD" evidence="3">
    <location>
        <begin position="84"/>
        <end position="118"/>
    </location>
</feature>
<dbReference type="PROSITE" id="PS50294">
    <property type="entry name" value="WD_REPEATS_REGION"/>
    <property type="match status" value="1"/>
</dbReference>
<dbReference type="SMART" id="SM00320">
    <property type="entry name" value="WD40"/>
    <property type="match status" value="3"/>
</dbReference>
<dbReference type="InterPro" id="IPR015505">
    <property type="entry name" value="Coronin"/>
</dbReference>
<dbReference type="EMBL" id="JARBDR010000845">
    <property type="protein sequence ID" value="KAJ8305169.1"/>
    <property type="molecule type" value="Genomic_DNA"/>
</dbReference>
<dbReference type="PANTHER" id="PTHR10856">
    <property type="entry name" value="CORONIN"/>
    <property type="match status" value="1"/>
</dbReference>
<dbReference type="PANTHER" id="PTHR10856:SF44">
    <property type="entry name" value="CORONIN"/>
    <property type="match status" value="1"/>
</dbReference>
<sequence length="740" mass="82794">MVELPGCTLNVKIYFNFVNGVQVKVMAFKFRTSKYRHVYGSPNRREQCYENVRITRNTHDGQCCAVNPKFLAVTGRVDITAPSVCGHAGPVLDIKWSPFNDNIIASSSEDNSVKVWKIPDNGLRTNLTEWQVDLHGHQRRVGYVEWHPTAENVVLSAGLDYKCILWNVEQAEPINVISCHDNTVFSISWNLDGSLFTTACKDKKIREGEGHQSNRRKMGKPVCMETIDSSSGLLYPYYDHDTNMVYVAGKGDGRIHLSRFSGDGSIRYYEVTDGASSCFYLNCFQSPFPQRGFGVMPKRGCDPNKCEVMKFYKVHASKNLLAVSNSVKKNHVNQLAISYSVKKHVNQLAVSNIVKKHVNQLAVSNSIKKNHVNQLAISYSVKKHVNQLAVINSVKKHVNQLAVSNSIKNHVNQLAVSNSIKNHVNQLAISYSVKKYVNQLAVSNSVKKHVNQLAVINSVKKHVNQLAVINSVKNHVNQLAVSNSVKKHVNQFAVINSVKKHVNQLAVSNSIKNHVNQLAISYSVKKHVNQLAVSNSIKKNHVNQLAISYSVKKHVNQLAVSNSVKKHVNQLAVINIVKNHVNQLAVSNSVKKNHVNQLAISNSVKKHVNQLADSTLAQAPTITTYKAVSRPGMPARLNTMETGPIQSDMTNNNNTRKEPASLRNIKCLSTNDEYLTIKSDWIKGTAFILLVLFPNFEFRFILYILNLDSLNKLGEGLFFTFDFSPGKRFLIGHFKNVMAN</sequence>
<keyword evidence="1 3" id="KW-0853">WD repeat</keyword>
<comment type="caution">
    <text evidence="6">The sequence shown here is derived from an EMBL/GenBank/DDBJ whole genome shotgun (WGS) entry which is preliminary data.</text>
</comment>
<keyword evidence="2 4" id="KW-0677">Repeat</keyword>
<dbReference type="InterPro" id="IPR019775">
    <property type="entry name" value="WD40_repeat_CS"/>
</dbReference>
<dbReference type="PROSITE" id="PS50082">
    <property type="entry name" value="WD_REPEATS_2"/>
    <property type="match status" value="2"/>
</dbReference>
<gene>
    <name evidence="6" type="ORF">KUTeg_017281</name>
</gene>
<feature type="repeat" description="WD" evidence="3">
    <location>
        <begin position="134"/>
        <end position="176"/>
    </location>
</feature>
<comment type="similarity">
    <text evidence="4">Belongs to the WD repeat coronin family.</text>
</comment>
<dbReference type="Proteomes" id="UP001217089">
    <property type="component" value="Unassembled WGS sequence"/>
</dbReference>
<feature type="domain" description="DUF1899" evidence="5">
    <location>
        <begin position="29"/>
        <end position="91"/>
    </location>
</feature>
<dbReference type="InterPro" id="IPR036322">
    <property type="entry name" value="WD40_repeat_dom_sf"/>
</dbReference>
<evidence type="ECO:0000313" key="6">
    <source>
        <dbReference type="EMBL" id="KAJ8305169.1"/>
    </source>
</evidence>
<proteinExistence type="inferred from homology"/>
<dbReference type="InterPro" id="IPR015943">
    <property type="entry name" value="WD40/YVTN_repeat-like_dom_sf"/>
</dbReference>
<protein>
    <recommendedName>
        <fullName evidence="4">Coronin</fullName>
    </recommendedName>
</protein>
<dbReference type="Pfam" id="PF08953">
    <property type="entry name" value="DUF1899"/>
    <property type="match status" value="1"/>
</dbReference>
<evidence type="ECO:0000256" key="1">
    <source>
        <dbReference type="ARBA" id="ARBA00022574"/>
    </source>
</evidence>
<evidence type="ECO:0000256" key="3">
    <source>
        <dbReference type="PROSITE-ProRule" id="PRU00221"/>
    </source>
</evidence>
<dbReference type="InterPro" id="IPR015048">
    <property type="entry name" value="DUF1899"/>
</dbReference>
<accession>A0ABQ9EIR9</accession>
<dbReference type="SUPFAM" id="SSF50978">
    <property type="entry name" value="WD40 repeat-like"/>
    <property type="match status" value="1"/>
</dbReference>
<evidence type="ECO:0000256" key="4">
    <source>
        <dbReference type="RuleBase" id="RU280818"/>
    </source>
</evidence>
<dbReference type="PROSITE" id="PS00678">
    <property type="entry name" value="WD_REPEATS_1"/>
    <property type="match status" value="1"/>
</dbReference>
<name>A0ABQ9EIR9_TEGGR</name>